<keyword evidence="2 10" id="KW-0285">Flavoprotein</keyword>
<evidence type="ECO:0000256" key="10">
    <source>
        <dbReference type="HAMAP-Rule" id="MF_03018"/>
    </source>
</evidence>
<sequence length="459" mass="52730">MMDLDPSVPLKIAVIGAGLVGSLNACMLGKRGFKVDVYEYRQDIRKSNLVKGRTINLALSHRGLKALEIVGLDNSVLCKHAIPMRGRMIHALDGCQKPILYDALEKQSIYSVERKYLNELLISAGDKYENVTFNFEHKFMRLDSTTNTLDFQNKRTGEIFRTTADLVIGADGAFSAVRREIMMKQPMFQFSQTYIEHGYLELCIPPTNDNKFAMLPNYLHIWPRSTFMMIALPNQDKTWTVSLFMPLSKFGELDSPERLSEFFEEYFPDALDLIGKDKLIKDYFATSSSHLVSIKCQPFHYKGKCVIVGDAAHAMVPFYGQGMNAGFEDCLILDQLFDQYSTNTDTILEEFSKRRCDDAAAICDLAMYNYIEMRDLVNKRSFLMRKKLDNILFKFFPSLWIPLYNSVTFSSMRYSHCINNKKWQDKALERAAQVLLVLFLPIVIGLFLMLLYSFYSVDD</sequence>
<dbReference type="EC" id="1.14.13.9" evidence="10"/>
<keyword evidence="6 10" id="KW-0560">Oxidoreductase</keyword>
<gene>
    <name evidence="13" type="primary">kmo</name>
</gene>
<evidence type="ECO:0000256" key="6">
    <source>
        <dbReference type="ARBA" id="ARBA00023002"/>
    </source>
</evidence>
<comment type="similarity">
    <text evidence="10">Belongs to the aromatic-ring hydroxylase family. KMO subfamily.</text>
</comment>
<comment type="catalytic activity">
    <reaction evidence="9 10">
        <text>L-kynurenine + NADPH + O2 + H(+) = 3-hydroxy-L-kynurenine + NADP(+) + H2O</text>
        <dbReference type="Rhea" id="RHEA:20545"/>
        <dbReference type="ChEBI" id="CHEBI:15377"/>
        <dbReference type="ChEBI" id="CHEBI:15378"/>
        <dbReference type="ChEBI" id="CHEBI:15379"/>
        <dbReference type="ChEBI" id="CHEBI:57783"/>
        <dbReference type="ChEBI" id="CHEBI:57959"/>
        <dbReference type="ChEBI" id="CHEBI:58125"/>
        <dbReference type="ChEBI" id="CHEBI:58349"/>
        <dbReference type="EC" id="1.14.13.9"/>
    </reaction>
</comment>
<keyword evidence="11" id="KW-0812">Transmembrane</keyword>
<dbReference type="Pfam" id="PF01494">
    <property type="entry name" value="FAD_binding_3"/>
    <property type="match status" value="1"/>
</dbReference>
<evidence type="ECO:0000256" key="1">
    <source>
        <dbReference type="ARBA" id="ARBA00001974"/>
    </source>
</evidence>
<dbReference type="GO" id="GO:0004502">
    <property type="term" value="F:kynurenine 3-monooxygenase activity"/>
    <property type="evidence" value="ECO:0007669"/>
    <property type="project" value="UniProtKB-UniRule"/>
</dbReference>
<evidence type="ECO:0000259" key="12">
    <source>
        <dbReference type="Pfam" id="PF01494"/>
    </source>
</evidence>
<accession>A0A190EF52</accession>
<name>A0A190EF52_NILLU</name>
<keyword evidence="11" id="KW-1133">Transmembrane helix</keyword>
<evidence type="ECO:0000256" key="9">
    <source>
        <dbReference type="ARBA" id="ARBA00047818"/>
    </source>
</evidence>
<dbReference type="GO" id="GO:0070189">
    <property type="term" value="P:kynurenine metabolic process"/>
    <property type="evidence" value="ECO:0007669"/>
    <property type="project" value="TreeGrafter"/>
</dbReference>
<evidence type="ECO:0000256" key="2">
    <source>
        <dbReference type="ARBA" id="ARBA00022630"/>
    </source>
</evidence>
<comment type="pathway">
    <text evidence="10">Cofactor biosynthesis; NAD(+) biosynthesis; quinolinate from L-kynurenine: step 1/3.</text>
</comment>
<dbReference type="OrthoDB" id="10053569at2759"/>
<dbReference type="PANTHER" id="PTHR46028:SF2">
    <property type="entry name" value="KYNURENINE 3-MONOOXYGENASE"/>
    <property type="match status" value="1"/>
</dbReference>
<comment type="subcellular location">
    <subcellularLocation>
        <location evidence="10">Mitochondrion</location>
    </subcellularLocation>
    <subcellularLocation>
        <location evidence="10">Membrane</location>
        <topology evidence="10">Multi-pass membrane protein</topology>
    </subcellularLocation>
</comment>
<dbReference type="GO" id="GO:0071949">
    <property type="term" value="F:FAD binding"/>
    <property type="evidence" value="ECO:0007669"/>
    <property type="project" value="InterPro"/>
</dbReference>
<evidence type="ECO:0000256" key="3">
    <source>
        <dbReference type="ARBA" id="ARBA00022642"/>
    </source>
</evidence>
<feature type="transmembrane region" description="Helical" evidence="11">
    <location>
        <begin position="431"/>
        <end position="455"/>
    </location>
</feature>
<dbReference type="InterPro" id="IPR002938">
    <property type="entry name" value="FAD-bd"/>
</dbReference>
<proteinExistence type="evidence at transcript level"/>
<dbReference type="Gene3D" id="3.50.50.60">
    <property type="entry name" value="FAD/NAD(P)-binding domain"/>
    <property type="match status" value="1"/>
</dbReference>
<dbReference type="FunFam" id="3.50.50.60:FF:000129">
    <property type="entry name" value="Kynurenine 3-monooxygenase"/>
    <property type="match status" value="1"/>
</dbReference>
<keyword evidence="10 11" id="KW-0472">Membrane</keyword>
<evidence type="ECO:0000256" key="7">
    <source>
        <dbReference type="ARBA" id="ARBA00023033"/>
    </source>
</evidence>
<reference evidence="13" key="1">
    <citation type="submission" date="2015-03" db="EMBL/GenBank/DDBJ databases">
        <title>Cloning and characterization of the kynurenine pathway genes for tryptophan metabolism from brown planthopper, Nilaparvata lugens.</title>
        <authorList>
            <person name="Liu S."/>
            <person name="Yao J."/>
            <person name="Yang B."/>
            <person name="Tang J."/>
            <person name="Wu J."/>
        </authorList>
    </citation>
    <scope>NUCLEOTIDE SEQUENCE</scope>
</reference>
<dbReference type="PRINTS" id="PR00420">
    <property type="entry name" value="RNGMNOXGNASE"/>
</dbReference>
<dbReference type="GO" id="GO:0006569">
    <property type="term" value="P:L-tryptophan catabolic process"/>
    <property type="evidence" value="ECO:0007669"/>
    <property type="project" value="UniProtKB-UniRule"/>
</dbReference>
<dbReference type="HAMAP" id="MF_01971">
    <property type="entry name" value="Kynurenine_monooxygenase"/>
    <property type="match status" value="1"/>
</dbReference>
<dbReference type="EMBL" id="KP881329">
    <property type="protein sequence ID" value="ALQ52680.1"/>
    <property type="molecule type" value="mRNA"/>
</dbReference>
<dbReference type="GO" id="GO:0043420">
    <property type="term" value="P:anthranilate metabolic process"/>
    <property type="evidence" value="ECO:0007669"/>
    <property type="project" value="UniProtKB-UniRule"/>
</dbReference>
<dbReference type="InterPro" id="IPR036188">
    <property type="entry name" value="FAD/NAD-bd_sf"/>
</dbReference>
<keyword evidence="8 10" id="KW-0496">Mitochondrion</keyword>
<dbReference type="PANTHER" id="PTHR46028">
    <property type="entry name" value="KYNURENINE 3-MONOOXYGENASE"/>
    <property type="match status" value="1"/>
</dbReference>
<protein>
    <recommendedName>
        <fullName evidence="10">Kynurenine 3-monooxygenase</fullName>
        <ecNumber evidence="10">1.14.13.9</ecNumber>
    </recommendedName>
    <alternativeName>
        <fullName evidence="10">Kynurenine 3-hydroxylase</fullName>
    </alternativeName>
</protein>
<comment type="function">
    <text evidence="10">Catalyzes the hydroxylation of L-kynurenine (L-Kyn) to form 3-hydroxy-L-kynurenine (L-3OHKyn). Required for synthesis of quinolinic acid.</text>
</comment>
<dbReference type="GO" id="GO:0005741">
    <property type="term" value="C:mitochondrial outer membrane"/>
    <property type="evidence" value="ECO:0007669"/>
    <property type="project" value="TreeGrafter"/>
</dbReference>
<keyword evidence="3 10" id="KW-0662">Pyridine nucleotide biosynthesis</keyword>
<keyword evidence="7 10" id="KW-0503">Monooxygenase</keyword>
<evidence type="ECO:0000256" key="11">
    <source>
        <dbReference type="SAM" id="Phobius"/>
    </source>
</evidence>
<dbReference type="InterPro" id="IPR027545">
    <property type="entry name" value="Kynurenine_monooxygenase"/>
</dbReference>
<dbReference type="SUPFAM" id="SSF51905">
    <property type="entry name" value="FAD/NAD(P)-binding domain"/>
    <property type="match status" value="1"/>
</dbReference>
<evidence type="ECO:0000313" key="13">
    <source>
        <dbReference type="EMBL" id="ALQ52680.1"/>
    </source>
</evidence>
<dbReference type="AlphaFoldDB" id="A0A190EF52"/>
<comment type="cofactor">
    <cofactor evidence="1 10">
        <name>FAD</name>
        <dbReference type="ChEBI" id="CHEBI:57692"/>
    </cofactor>
</comment>
<feature type="domain" description="FAD-binding" evidence="12">
    <location>
        <begin position="11"/>
        <end position="364"/>
    </location>
</feature>
<keyword evidence="4 10" id="KW-0274">FAD</keyword>
<evidence type="ECO:0000256" key="5">
    <source>
        <dbReference type="ARBA" id="ARBA00022857"/>
    </source>
</evidence>
<dbReference type="GO" id="GO:0019805">
    <property type="term" value="P:quinolinate biosynthetic process"/>
    <property type="evidence" value="ECO:0007669"/>
    <property type="project" value="UniProtKB-UniRule"/>
</dbReference>
<evidence type="ECO:0000256" key="8">
    <source>
        <dbReference type="ARBA" id="ARBA00023128"/>
    </source>
</evidence>
<dbReference type="UniPathway" id="UPA00253">
    <property type="reaction ID" value="UER00328"/>
</dbReference>
<dbReference type="GO" id="GO:0034354">
    <property type="term" value="P:'de novo' NAD+ biosynthetic process from L-tryptophan"/>
    <property type="evidence" value="ECO:0007669"/>
    <property type="project" value="UniProtKB-UniRule"/>
</dbReference>
<organism evidence="13">
    <name type="scientific">Nilaparvata lugens</name>
    <name type="common">Brown planthopper</name>
    <dbReference type="NCBI Taxonomy" id="108931"/>
    <lineage>
        <taxon>Eukaryota</taxon>
        <taxon>Metazoa</taxon>
        <taxon>Ecdysozoa</taxon>
        <taxon>Arthropoda</taxon>
        <taxon>Hexapoda</taxon>
        <taxon>Insecta</taxon>
        <taxon>Pterygota</taxon>
        <taxon>Neoptera</taxon>
        <taxon>Paraneoptera</taxon>
        <taxon>Hemiptera</taxon>
        <taxon>Auchenorrhyncha</taxon>
        <taxon>Fulgoroidea</taxon>
        <taxon>Delphacidae</taxon>
        <taxon>Delphacinae</taxon>
        <taxon>Nilaparvata</taxon>
    </lineage>
</organism>
<evidence type="ECO:0000256" key="4">
    <source>
        <dbReference type="ARBA" id="ARBA00022827"/>
    </source>
</evidence>
<keyword evidence="5 10" id="KW-0521">NADP</keyword>